<dbReference type="Gene3D" id="3.40.50.1820">
    <property type="entry name" value="alpha/beta hydrolase"/>
    <property type="match status" value="1"/>
</dbReference>
<evidence type="ECO:0000313" key="3">
    <source>
        <dbReference type="Proteomes" id="UP001059380"/>
    </source>
</evidence>
<sequence>MCDDMIHQGLTHDPTVTRRTFGLGAAASIALQSKLAAAQAKVVQKDVDVKMESGVSDSALFYPEGKGPWPAVLVWTDILGLRPVFREMGQRLAAEGYVVLVPNPFYRNAKAPVVDGSFDFSKPEDRAKVMPMAAALTAEANISDAKAYTAFLDAQPQTNKKKKMGVQGYCMGGPLTFRTAATIANRIGAAATFHGGGLVSDKPDSPHLLIPKMKAEVLCAVADNDDKRDPTAKDKLKEAFAAAHLKATVEVYEGCNHGWTVRGSQVYNEAGAERAWSELLALYKRNLA</sequence>
<keyword evidence="2" id="KW-0378">Hydrolase</keyword>
<dbReference type="EMBL" id="CP093313">
    <property type="protein sequence ID" value="UWZ83495.1"/>
    <property type="molecule type" value="Genomic_DNA"/>
</dbReference>
<accession>A0A9J7BLH3</accession>
<reference evidence="2" key="1">
    <citation type="submission" date="2021-04" db="EMBL/GenBank/DDBJ databases">
        <title>Phylogenetic analysis of Acidobacteriaceae.</title>
        <authorList>
            <person name="Qiu L."/>
            <person name="Zhang Q."/>
        </authorList>
    </citation>
    <scope>NUCLEOTIDE SEQUENCE</scope>
    <source>
        <strain evidence="2">DSM 25168</strain>
    </source>
</reference>
<dbReference type="InterPro" id="IPR002925">
    <property type="entry name" value="Dienelactn_hydro"/>
</dbReference>
<proteinExistence type="predicted"/>
<name>A0A9J7BLH3_9BACT</name>
<dbReference type="KEGG" id="orp:MOP44_23380"/>
<gene>
    <name evidence="2" type="ORF">MOP44_23380</name>
</gene>
<organism evidence="2 3">
    <name type="scientific">Occallatibacter riparius</name>
    <dbReference type="NCBI Taxonomy" id="1002689"/>
    <lineage>
        <taxon>Bacteria</taxon>
        <taxon>Pseudomonadati</taxon>
        <taxon>Acidobacteriota</taxon>
        <taxon>Terriglobia</taxon>
        <taxon>Terriglobales</taxon>
        <taxon>Acidobacteriaceae</taxon>
        <taxon>Occallatibacter</taxon>
    </lineage>
</organism>
<dbReference type="InterPro" id="IPR029058">
    <property type="entry name" value="AB_hydrolase_fold"/>
</dbReference>
<dbReference type="GO" id="GO:0016787">
    <property type="term" value="F:hydrolase activity"/>
    <property type="evidence" value="ECO:0007669"/>
    <property type="project" value="UniProtKB-KW"/>
</dbReference>
<dbReference type="PANTHER" id="PTHR46623:SF10">
    <property type="entry name" value="CARBOXYMETHYLENEBUTENOLIDASE HOMOLOG"/>
    <property type="match status" value="1"/>
</dbReference>
<dbReference type="Proteomes" id="UP001059380">
    <property type="component" value="Chromosome"/>
</dbReference>
<dbReference type="RefSeq" id="WP_260792830.1">
    <property type="nucleotide sequence ID" value="NZ_CP093313.1"/>
</dbReference>
<keyword evidence="3" id="KW-1185">Reference proteome</keyword>
<evidence type="ECO:0000259" key="1">
    <source>
        <dbReference type="Pfam" id="PF01738"/>
    </source>
</evidence>
<dbReference type="SUPFAM" id="SSF53474">
    <property type="entry name" value="alpha/beta-Hydrolases"/>
    <property type="match status" value="1"/>
</dbReference>
<dbReference type="Pfam" id="PF01738">
    <property type="entry name" value="DLH"/>
    <property type="match status" value="1"/>
</dbReference>
<feature type="domain" description="Dienelactone hydrolase" evidence="1">
    <location>
        <begin position="60"/>
        <end position="285"/>
    </location>
</feature>
<evidence type="ECO:0000313" key="2">
    <source>
        <dbReference type="EMBL" id="UWZ83495.1"/>
    </source>
</evidence>
<protein>
    <submittedName>
        <fullName evidence="2">Dienelactone hydrolase family protein</fullName>
    </submittedName>
</protein>
<dbReference type="AlphaFoldDB" id="A0A9J7BLH3"/>
<dbReference type="PANTHER" id="PTHR46623">
    <property type="entry name" value="CARBOXYMETHYLENEBUTENOLIDASE-RELATED"/>
    <property type="match status" value="1"/>
</dbReference>
<dbReference type="InterPro" id="IPR051049">
    <property type="entry name" value="Dienelactone_hydrolase-like"/>
</dbReference>